<feature type="compositionally biased region" description="Polar residues" evidence="1">
    <location>
        <begin position="78"/>
        <end position="94"/>
    </location>
</feature>
<gene>
    <name evidence="3" type="primary">MAGED2</name>
</gene>
<dbReference type="Pfam" id="PF01454">
    <property type="entry name" value="MAGE"/>
    <property type="match status" value="1"/>
</dbReference>
<feature type="domain" description="MAGE" evidence="2">
    <location>
        <begin position="278"/>
        <end position="477"/>
    </location>
</feature>
<dbReference type="Ensembl" id="ENSCAFT00030028529.1">
    <property type="protein sequence ID" value="ENSCAFP00030024884.1"/>
    <property type="gene ID" value="ENSCAFG00030015332.1"/>
</dbReference>
<proteinExistence type="predicted"/>
<sequence length="569" mass="62626">MSDTSEKGTGPTRFQAEASEDSGLKIQTLLTVTHNLEVSEIPKTSKALETSEAMKVSNAAGVSKATEVSKAPEAQEVAATQASPTTKLTDTQVLTVEKKSPAADTKMQSADPQPVTMPATETKKVSCVADIKAGTKALETEAPASQALADEPKPDGAAAQAQENQDTRPKVKAKKARKVKHLNSEEDGNSDQSQASGTTAGRRVSKALMASMARRASRGPIAFWARRASRTRLAAWARRALLSLRSPKARRGKARRRAAKLQSSQEPETPIPRDVALLQGRANDLVKYLLVKDQTKIPIKRSDMLKDIIKEYTDVYPEIIERAGYSLEKVFGIQLKEIDKNDHLYILLSTLEPTDAGILGTTKDSPKLGLLMVLLSIIFMNGNRSSEAVIWEVLRKLGLRPGIHHSLFGDVKKLITDEFVKQKYLDYARVPNSNPPEYEFFWGLRSYYETSKMKVLKFACKVQKKDPKEWAAQYREAMEADMKAAAEAAAEAKVSVELVLAPVAALVPVVSPISEISGIYLDWVGIAGASWVGMKSWLVIERPRLQDHMEHVGKFHYWHFVPSLLVVLG</sequence>
<reference evidence="4" key="1">
    <citation type="submission" date="2018-10" db="EMBL/GenBank/DDBJ databases">
        <title>De novo assembly of a Great Dane genome.</title>
        <authorList>
            <person name="Kidd J.M."/>
            <person name="Pendleton A.L."/>
            <person name="Shen F."/>
            <person name="Emery S."/>
        </authorList>
    </citation>
    <scope>NUCLEOTIDE SEQUENCE [LARGE SCALE GENOMIC DNA]</scope>
    <source>
        <strain evidence="4">Great Dane</strain>
    </source>
</reference>
<feature type="compositionally biased region" description="Polar residues" evidence="1">
    <location>
        <begin position="190"/>
        <end position="199"/>
    </location>
</feature>
<dbReference type="Proteomes" id="UP000694429">
    <property type="component" value="Unassembled WGS sequence"/>
</dbReference>
<feature type="region of interest" description="Disordered" evidence="1">
    <location>
        <begin position="141"/>
        <end position="203"/>
    </location>
</feature>
<feature type="region of interest" description="Disordered" evidence="1">
    <location>
        <begin position="1"/>
        <end position="22"/>
    </location>
</feature>
<accession>A0A8C0NCU3</accession>
<dbReference type="OrthoDB" id="205198at2759"/>
<evidence type="ECO:0000313" key="3">
    <source>
        <dbReference type="Ensembl" id="ENSCAFP00030024884.1"/>
    </source>
</evidence>
<dbReference type="Gene3D" id="1.10.10.1200">
    <property type="entry name" value="MAGE homology domain, winged helix WH1 motif"/>
    <property type="match status" value="1"/>
</dbReference>
<dbReference type="InterPro" id="IPR037445">
    <property type="entry name" value="MAGE"/>
</dbReference>
<dbReference type="Gene3D" id="1.10.10.1210">
    <property type="entry name" value="MAGE homology domain, winged helix WH2 motif"/>
    <property type="match status" value="1"/>
</dbReference>
<dbReference type="PANTHER" id="PTHR11736">
    <property type="entry name" value="MELANOMA-ASSOCIATED ANTIGEN MAGE ANTIGEN"/>
    <property type="match status" value="1"/>
</dbReference>
<evidence type="ECO:0000259" key="2">
    <source>
        <dbReference type="PROSITE" id="PS50838"/>
    </source>
</evidence>
<feature type="compositionally biased region" description="Basic residues" evidence="1">
    <location>
        <begin position="248"/>
        <end position="259"/>
    </location>
</feature>
<name>A0A8C0NCU3_CANLF</name>
<dbReference type="PANTHER" id="PTHR11736:SF11">
    <property type="entry name" value="MELANOMA-ASSOCIATED ANTIGEN D2"/>
    <property type="match status" value="1"/>
</dbReference>
<feature type="compositionally biased region" description="Basic residues" evidence="1">
    <location>
        <begin position="170"/>
        <end position="181"/>
    </location>
</feature>
<reference evidence="3" key="2">
    <citation type="submission" date="2025-05" db="UniProtKB">
        <authorList>
            <consortium name="Ensembl"/>
        </authorList>
    </citation>
    <scope>IDENTIFICATION</scope>
</reference>
<dbReference type="FunFam" id="1.10.10.1210:FF:000001">
    <property type="entry name" value="melanoma-associated antigen D1"/>
    <property type="match status" value="1"/>
</dbReference>
<feature type="region of interest" description="Disordered" evidence="1">
    <location>
        <begin position="44"/>
        <end position="122"/>
    </location>
</feature>
<dbReference type="SMART" id="SM01373">
    <property type="entry name" value="MAGE"/>
    <property type="match status" value="1"/>
</dbReference>
<evidence type="ECO:0000256" key="1">
    <source>
        <dbReference type="SAM" id="MobiDB-lite"/>
    </source>
</evidence>
<dbReference type="Proteomes" id="UP000694542">
    <property type="component" value="Chromosome X"/>
</dbReference>
<dbReference type="AlphaFoldDB" id="A0A8C0NCU3"/>
<protein>
    <submittedName>
        <fullName evidence="3">MAGE family member D2</fullName>
    </submittedName>
</protein>
<dbReference type="FunFam" id="1.10.10.1200:FF:000001">
    <property type="entry name" value="Melanoma-associated antigen D1"/>
    <property type="match status" value="1"/>
</dbReference>
<dbReference type="InterPro" id="IPR002190">
    <property type="entry name" value="MHD_dom"/>
</dbReference>
<dbReference type="Ensembl" id="ENSCAFT00040041788.1">
    <property type="protein sequence ID" value="ENSCAFP00040036457.1"/>
    <property type="gene ID" value="ENSCAFG00040022435.1"/>
</dbReference>
<evidence type="ECO:0000313" key="4">
    <source>
        <dbReference type="Ensembl" id="ENSCAFP00040036457.1"/>
    </source>
</evidence>
<evidence type="ECO:0000313" key="5">
    <source>
        <dbReference type="Proteomes" id="UP000694429"/>
    </source>
</evidence>
<dbReference type="PROSITE" id="PS50838">
    <property type="entry name" value="MAGE"/>
    <property type="match status" value="1"/>
</dbReference>
<organism evidence="3 5">
    <name type="scientific">Canis lupus familiaris</name>
    <name type="common">Dog</name>
    <name type="synonym">Canis familiaris</name>
    <dbReference type="NCBI Taxonomy" id="9615"/>
    <lineage>
        <taxon>Eukaryota</taxon>
        <taxon>Metazoa</taxon>
        <taxon>Chordata</taxon>
        <taxon>Craniata</taxon>
        <taxon>Vertebrata</taxon>
        <taxon>Euteleostomi</taxon>
        <taxon>Mammalia</taxon>
        <taxon>Eutheria</taxon>
        <taxon>Laurasiatheria</taxon>
        <taxon>Carnivora</taxon>
        <taxon>Caniformia</taxon>
        <taxon>Canidae</taxon>
        <taxon>Canis</taxon>
    </lineage>
</organism>
<dbReference type="InterPro" id="IPR041899">
    <property type="entry name" value="MAGE_WH2"/>
</dbReference>
<feature type="region of interest" description="Disordered" evidence="1">
    <location>
        <begin position="248"/>
        <end position="268"/>
    </location>
</feature>
<dbReference type="InterPro" id="IPR041898">
    <property type="entry name" value="MAGE_WH1"/>
</dbReference>